<dbReference type="Gene3D" id="3.20.80.10">
    <property type="entry name" value="Regulatory factor, effector binding domain"/>
    <property type="match status" value="1"/>
</dbReference>
<dbReference type="Proteomes" id="UP000199025">
    <property type="component" value="Unassembled WGS sequence"/>
</dbReference>
<evidence type="ECO:0000313" key="2">
    <source>
        <dbReference type="EMBL" id="SFJ90091.1"/>
    </source>
</evidence>
<dbReference type="InterPro" id="IPR029442">
    <property type="entry name" value="GyrI-like"/>
</dbReference>
<dbReference type="SMART" id="SM00871">
    <property type="entry name" value="AraC_E_bind"/>
    <property type="match status" value="1"/>
</dbReference>
<reference evidence="2 3" key="1">
    <citation type="submission" date="2016-10" db="EMBL/GenBank/DDBJ databases">
        <authorList>
            <person name="de Groot N.N."/>
        </authorList>
    </citation>
    <scope>NUCLEOTIDE SEQUENCE [LARGE SCALE GENOMIC DNA]</scope>
    <source>
        <strain evidence="2 3">DSM 44468</strain>
    </source>
</reference>
<dbReference type="Pfam" id="PF06445">
    <property type="entry name" value="GyrI-like"/>
    <property type="match status" value="1"/>
</dbReference>
<dbReference type="RefSeq" id="WP_091509169.1">
    <property type="nucleotide sequence ID" value="NZ_FORP01000010.1"/>
</dbReference>
<gene>
    <name evidence="2" type="ORF">SAMN05421835_110129</name>
</gene>
<dbReference type="AlphaFoldDB" id="A0A1I3V7K9"/>
<sequence length="154" mass="16893">MSVEPEIVVAEPVVTAVIRRELPLAELSGFFDSAFQALPATIAAQGIEIAGPAFALYRSFTPERVDVEIGFATDRPVEPNGEVTPGKLPGGRIARLVHVGGYDGLPESWQRLHSWLGAQKLRPGSLWWEVYATKPSPEMDPAELRTELYLPLED</sequence>
<dbReference type="InterPro" id="IPR011256">
    <property type="entry name" value="Reg_factor_effector_dom_sf"/>
</dbReference>
<evidence type="ECO:0000259" key="1">
    <source>
        <dbReference type="SMART" id="SM00871"/>
    </source>
</evidence>
<keyword evidence="3" id="KW-1185">Reference proteome</keyword>
<evidence type="ECO:0000313" key="3">
    <source>
        <dbReference type="Proteomes" id="UP000199025"/>
    </source>
</evidence>
<dbReference type="SUPFAM" id="SSF55136">
    <property type="entry name" value="Probable bacterial effector-binding domain"/>
    <property type="match status" value="1"/>
</dbReference>
<feature type="domain" description="AraC effector-binding" evidence="1">
    <location>
        <begin position="3"/>
        <end position="153"/>
    </location>
</feature>
<organism evidence="2 3">
    <name type="scientific">Amycolatopsis sacchari</name>
    <dbReference type="NCBI Taxonomy" id="115433"/>
    <lineage>
        <taxon>Bacteria</taxon>
        <taxon>Bacillati</taxon>
        <taxon>Actinomycetota</taxon>
        <taxon>Actinomycetes</taxon>
        <taxon>Pseudonocardiales</taxon>
        <taxon>Pseudonocardiaceae</taxon>
        <taxon>Amycolatopsis</taxon>
    </lineage>
</organism>
<dbReference type="STRING" id="115433.SAMN05421835_110129"/>
<protein>
    <submittedName>
        <fullName evidence="2">Effector-binding domain-containing protein</fullName>
    </submittedName>
</protein>
<dbReference type="EMBL" id="FORP01000010">
    <property type="protein sequence ID" value="SFJ90091.1"/>
    <property type="molecule type" value="Genomic_DNA"/>
</dbReference>
<proteinExistence type="predicted"/>
<accession>A0A1I3V7K9</accession>
<dbReference type="OrthoDB" id="64208at2"/>
<name>A0A1I3V7K9_9PSEU</name>
<dbReference type="InterPro" id="IPR010499">
    <property type="entry name" value="AraC_E-bd"/>
</dbReference>